<dbReference type="EMBL" id="JXTI01000087">
    <property type="protein sequence ID" value="KWX13024.1"/>
    <property type="molecule type" value="Genomic_DNA"/>
</dbReference>
<dbReference type="SMART" id="SM00248">
    <property type="entry name" value="ANK"/>
    <property type="match status" value="2"/>
</dbReference>
<reference evidence="1 2" key="1">
    <citation type="journal article" date="2015" name="Mol. Biochem. Parasitol.">
        <title>Identification of polymorphic genes for use in assemblage B genotyping assays through comparative genomics of multiple assemblage B Giardia duodenalis isolates.</title>
        <authorList>
            <person name="Wielinga C."/>
            <person name="Thompson R.C."/>
            <person name="Monis P."/>
            <person name="Ryan U."/>
        </authorList>
    </citation>
    <scope>NUCLEOTIDE SEQUENCE [LARGE SCALE GENOMIC DNA]</scope>
    <source>
        <strain evidence="1 2">BAH15c1</strain>
    </source>
</reference>
<name>A0A132NSF4_GIAIN</name>
<dbReference type="InterPro" id="IPR036770">
    <property type="entry name" value="Ankyrin_rpt-contain_sf"/>
</dbReference>
<dbReference type="PANTHER" id="PTHR24120">
    <property type="entry name" value="GH07239P"/>
    <property type="match status" value="1"/>
</dbReference>
<comment type="caution">
    <text evidence="1">The sequence shown here is derived from an EMBL/GenBank/DDBJ whole genome shotgun (WGS) entry which is preliminary data.</text>
</comment>
<keyword evidence="1" id="KW-0418">Kinase</keyword>
<dbReference type="OrthoDB" id="426293at2759"/>
<dbReference type="SUPFAM" id="SSF48403">
    <property type="entry name" value="Ankyrin repeat"/>
    <property type="match status" value="1"/>
</dbReference>
<keyword evidence="1" id="KW-0808">Transferase</keyword>
<proteinExistence type="predicted"/>
<dbReference type="AlphaFoldDB" id="A0A132NSF4"/>
<sequence>MVPPCRGDIDAVRALMPLQKGKQTSREVNVNGGITLKGTVLTVAATRGHAECVKLPRKREVGMRDDFGEIALMYAAQWGHREAVEILIKEEKGIRDNEGNTVLVYANKGGYLEIAETIKAHGDFDDFSLHVPENNWDEAYCARSVLSRSHRIHSWECAYSDATQFSTLSKGTVLKSVPSSMDSVFTSLSADSRSRLISPLPRRQLVHKTGPSTEEESLFSDVGMCIECACYCD</sequence>
<accession>A0A132NSF4</accession>
<evidence type="ECO:0000313" key="2">
    <source>
        <dbReference type="Proteomes" id="UP000070089"/>
    </source>
</evidence>
<dbReference type="VEuPathDB" id="GiardiaDB:QR46_2980"/>
<gene>
    <name evidence="1" type="ORF">QR46_2980</name>
</gene>
<dbReference type="PANTHER" id="PTHR24120:SF4">
    <property type="entry name" value="GH07239P"/>
    <property type="match status" value="1"/>
</dbReference>
<dbReference type="Pfam" id="PF12796">
    <property type="entry name" value="Ank_2"/>
    <property type="match status" value="1"/>
</dbReference>
<evidence type="ECO:0000313" key="1">
    <source>
        <dbReference type="EMBL" id="KWX13024.1"/>
    </source>
</evidence>
<dbReference type="GO" id="GO:0016301">
    <property type="term" value="F:kinase activity"/>
    <property type="evidence" value="ECO:0007669"/>
    <property type="project" value="UniProtKB-KW"/>
</dbReference>
<dbReference type="Proteomes" id="UP000070089">
    <property type="component" value="Unassembled WGS sequence"/>
</dbReference>
<organism evidence="1 2">
    <name type="scientific">Giardia duodenalis assemblage B</name>
    <dbReference type="NCBI Taxonomy" id="1394984"/>
    <lineage>
        <taxon>Eukaryota</taxon>
        <taxon>Metamonada</taxon>
        <taxon>Diplomonadida</taxon>
        <taxon>Hexamitidae</taxon>
        <taxon>Giardiinae</taxon>
        <taxon>Giardia</taxon>
    </lineage>
</organism>
<dbReference type="Gene3D" id="1.25.40.20">
    <property type="entry name" value="Ankyrin repeat-containing domain"/>
    <property type="match status" value="1"/>
</dbReference>
<protein>
    <submittedName>
        <fullName evidence="1">Kinase/ NEK</fullName>
    </submittedName>
</protein>
<dbReference type="InterPro" id="IPR002110">
    <property type="entry name" value="Ankyrin_rpt"/>
</dbReference>